<reference evidence="2" key="1">
    <citation type="submission" date="2017-09" db="EMBL/GenBank/DDBJ databases">
        <title>Depth-based differentiation of microbial function through sediment-hosted aquifers and enrichment of novel symbionts in the deep terrestrial subsurface.</title>
        <authorList>
            <person name="Probst A.J."/>
            <person name="Ladd B."/>
            <person name="Jarett J.K."/>
            <person name="Geller-Mcgrath D.E."/>
            <person name="Sieber C.M.K."/>
            <person name="Emerson J.B."/>
            <person name="Anantharaman K."/>
            <person name="Thomas B.C."/>
            <person name="Malmstrom R."/>
            <person name="Stieglmeier M."/>
            <person name="Klingl A."/>
            <person name="Woyke T."/>
            <person name="Ryan C.M."/>
            <person name="Banfield J.F."/>
        </authorList>
    </citation>
    <scope>NUCLEOTIDE SEQUENCE [LARGE SCALE GENOMIC DNA]</scope>
</reference>
<name>A0A2H0UCG7_9BACT</name>
<comment type="caution">
    <text evidence="1">The sequence shown here is derived from an EMBL/GenBank/DDBJ whole genome shotgun (WGS) entry which is preliminary data.</text>
</comment>
<organism evidence="1 2">
    <name type="scientific">Candidatus Kaiserbacteria bacterium CG10_big_fil_rev_8_21_14_0_10_56_12</name>
    <dbReference type="NCBI Taxonomy" id="1974611"/>
    <lineage>
        <taxon>Bacteria</taxon>
        <taxon>Candidatus Kaiseribacteriota</taxon>
    </lineage>
</organism>
<dbReference type="Proteomes" id="UP000230179">
    <property type="component" value="Unassembled WGS sequence"/>
</dbReference>
<evidence type="ECO:0000313" key="1">
    <source>
        <dbReference type="EMBL" id="PIR83465.1"/>
    </source>
</evidence>
<protein>
    <submittedName>
        <fullName evidence="1">Uncharacterized protein</fullName>
    </submittedName>
</protein>
<dbReference type="EMBL" id="PFBL01000003">
    <property type="protein sequence ID" value="PIR83465.1"/>
    <property type="molecule type" value="Genomic_DNA"/>
</dbReference>
<sequence>MRLVVRRRERARICLASKILHMERQAKGIEDAYWRERHEAKIARVRAKHAKVAGKLRQNGHSPE</sequence>
<gene>
    <name evidence="1" type="ORF">COU19_00355</name>
</gene>
<proteinExistence type="predicted"/>
<evidence type="ECO:0000313" key="2">
    <source>
        <dbReference type="Proteomes" id="UP000230179"/>
    </source>
</evidence>
<dbReference type="AlphaFoldDB" id="A0A2H0UCG7"/>
<accession>A0A2H0UCG7</accession>